<evidence type="ECO:0000313" key="3">
    <source>
        <dbReference type="Proteomes" id="UP000011717"/>
    </source>
</evidence>
<comment type="caution">
    <text evidence="2">The sequence shown here is derived from an EMBL/GenBank/DDBJ whole genome shotgun (WGS) entry which is preliminary data.</text>
</comment>
<gene>
    <name evidence="2" type="ORF">C725_1735</name>
</gene>
<dbReference type="RefSeq" id="WP_008601895.1">
    <property type="nucleotide sequence ID" value="NZ_AMRV01000004.1"/>
</dbReference>
<dbReference type="InterPro" id="IPR021440">
    <property type="entry name" value="DUF3089"/>
</dbReference>
<evidence type="ECO:0008006" key="4">
    <source>
        <dbReference type="Google" id="ProtNLM"/>
    </source>
</evidence>
<protein>
    <recommendedName>
        <fullName evidence="4">DUF3089 domain-containing protein</fullName>
    </recommendedName>
</protein>
<sequence>MAARVFLWIVTILIALAVAAAIAWVAVGDQLIRRYMVPTVSFAESPVSPPTFYDRPDAWIARPGLPNREANWTPAGFRPTTDPEVSVFYVHPTTYLRSDRWNAPIELDDERDGGALYRRGIFTQSQASVFNGVADIWAPKYRQAAFGAFLAFSEPDAAKAFGLAYTDVAKAFDTFLASIPEDRPIILAGHSQGSLHIISLLARRIAGTPIATRIVAVYAPGWPISIPADLPELGMPPCEAPEQTGCLIAFQSYAEPADPSLIFDAFDATLGFGGQTRAETPLVCTNPLTGGAQADAAAEADLGTLIPDESLLDAVLEPGVTGASCTGRGILSLGANPPEMGDYVLPGNNYHVYDYALFWANLRADVERRTAAFMAAR</sequence>
<organism evidence="2 3">
    <name type="scientific">Pacificimonas flava</name>
    <dbReference type="NCBI Taxonomy" id="1234595"/>
    <lineage>
        <taxon>Bacteria</taxon>
        <taxon>Pseudomonadati</taxon>
        <taxon>Pseudomonadota</taxon>
        <taxon>Alphaproteobacteria</taxon>
        <taxon>Sphingomonadales</taxon>
        <taxon>Sphingosinicellaceae</taxon>
        <taxon>Pacificimonas</taxon>
    </lineage>
</organism>
<dbReference type="EMBL" id="AMRV01000004">
    <property type="protein sequence ID" value="EMD83137.1"/>
    <property type="molecule type" value="Genomic_DNA"/>
</dbReference>
<name>M2U526_9SPHN</name>
<feature type="transmembrane region" description="Helical" evidence="1">
    <location>
        <begin position="6"/>
        <end position="27"/>
    </location>
</feature>
<reference evidence="2 3" key="1">
    <citation type="journal article" date="2013" name="Genome Announc.">
        <title>Draft Genome Sequence of Strain JLT2015T, Belonging to the Family Sphingomonadaceae of the Alphaproteobacteria.</title>
        <authorList>
            <person name="Tang K."/>
            <person name="Liu K."/>
            <person name="Li S."/>
            <person name="Jiao N."/>
        </authorList>
    </citation>
    <scope>NUCLEOTIDE SEQUENCE [LARGE SCALE GENOMIC DNA]</scope>
    <source>
        <strain evidence="2 3">JLT2015</strain>
    </source>
</reference>
<accession>M2U526</accession>
<evidence type="ECO:0000256" key="1">
    <source>
        <dbReference type="SAM" id="Phobius"/>
    </source>
</evidence>
<keyword evidence="1" id="KW-0812">Transmembrane</keyword>
<dbReference type="Pfam" id="PF11288">
    <property type="entry name" value="DUF3089"/>
    <property type="match status" value="1"/>
</dbReference>
<dbReference type="SUPFAM" id="SSF53474">
    <property type="entry name" value="alpha/beta-Hydrolases"/>
    <property type="match status" value="1"/>
</dbReference>
<dbReference type="OrthoDB" id="9794645at2"/>
<dbReference type="InterPro" id="IPR029058">
    <property type="entry name" value="AB_hydrolase_fold"/>
</dbReference>
<proteinExistence type="predicted"/>
<evidence type="ECO:0000313" key="2">
    <source>
        <dbReference type="EMBL" id="EMD83137.1"/>
    </source>
</evidence>
<dbReference type="ESTHER" id="9prot-m2u526">
    <property type="family name" value="Duf_3089"/>
</dbReference>
<dbReference type="PATRIC" id="fig|1234595.3.peg.1738"/>
<keyword evidence="1" id="KW-0472">Membrane</keyword>
<dbReference type="Proteomes" id="UP000011717">
    <property type="component" value="Unassembled WGS sequence"/>
</dbReference>
<dbReference type="AlphaFoldDB" id="M2U526"/>
<keyword evidence="1" id="KW-1133">Transmembrane helix</keyword>
<keyword evidence="3" id="KW-1185">Reference proteome</keyword>